<evidence type="ECO:0000256" key="10">
    <source>
        <dbReference type="ARBA" id="ARBA00022989"/>
    </source>
</evidence>
<sequence>MPFLYLFNSMDLAADLSFEFMSTILAGLVIGGVTALYTFLTIFSPKRHPLTDEERYYYAIDSAKRQPLDSVLDPPRCTLSVVVPAYNESQRLPTMLADAYAYLEARTQGLGKETGGSSDVEYSAESSTIGSPTSTPTEDTGFPRSPVWPRCSFSYEIIVVDDGSRDNTAQVALKFARNHQLTNLRVIKFKQNRGKGGAVTEGFLHARGEYILFADADGATDFQDIQQLFCQLKSAERDGLGVAVGSRAHLKKAGSNVQRSLIRTILMRAFHTFVYIFGIRNVDDTQCGFKLFTRRAAQAIFTHLHVERWIFDIEVLMLAGYFDIPVVEVPVSWHEIAGSKMSLVLDSIQMATDLLLKRSNYVLGIWQVRPLPPPSPMLKPAAKDNRPVKRPAAMVTMQ</sequence>
<evidence type="ECO:0000256" key="14">
    <source>
        <dbReference type="SAM" id="Phobius"/>
    </source>
</evidence>
<dbReference type="EC" id="2.4.1.117" evidence="4"/>
<comment type="caution">
    <text evidence="16">The sequence shown here is derived from an EMBL/GenBank/DDBJ whole genome shotgun (WGS) entry which is preliminary data.</text>
</comment>
<evidence type="ECO:0000313" key="17">
    <source>
        <dbReference type="Proteomes" id="UP001150569"/>
    </source>
</evidence>
<keyword evidence="8" id="KW-0256">Endoplasmic reticulum</keyword>
<evidence type="ECO:0000256" key="9">
    <source>
        <dbReference type="ARBA" id="ARBA00022968"/>
    </source>
</evidence>
<comment type="catalytic activity">
    <reaction evidence="12">
        <text>a di-trans,poly-cis-dolichyl phosphate + UDP-alpha-D-glucose = a di-trans,poly-cis-dolichyl beta-D-glucosyl phosphate + UDP</text>
        <dbReference type="Rhea" id="RHEA:15401"/>
        <dbReference type="Rhea" id="RHEA-COMP:19498"/>
        <dbReference type="Rhea" id="RHEA-COMP:19502"/>
        <dbReference type="ChEBI" id="CHEBI:57525"/>
        <dbReference type="ChEBI" id="CHEBI:57683"/>
        <dbReference type="ChEBI" id="CHEBI:58223"/>
        <dbReference type="ChEBI" id="CHEBI:58885"/>
        <dbReference type="EC" id="2.4.1.117"/>
    </reaction>
    <physiologicalReaction direction="left-to-right" evidence="12">
        <dbReference type="Rhea" id="RHEA:15402"/>
    </physiologicalReaction>
</comment>
<dbReference type="Pfam" id="PF00535">
    <property type="entry name" value="Glycos_transf_2"/>
    <property type="match status" value="1"/>
</dbReference>
<dbReference type="InterPro" id="IPR029044">
    <property type="entry name" value="Nucleotide-diphossugar_trans"/>
</dbReference>
<comment type="subcellular location">
    <subcellularLocation>
        <location evidence="1">Endoplasmic reticulum membrane</location>
        <topology evidence="1">Single-pass membrane protein</topology>
    </subcellularLocation>
</comment>
<evidence type="ECO:0000256" key="3">
    <source>
        <dbReference type="ARBA" id="ARBA00006739"/>
    </source>
</evidence>
<feature type="region of interest" description="Disordered" evidence="13">
    <location>
        <begin position="376"/>
        <end position="398"/>
    </location>
</feature>
<keyword evidence="5 16" id="KW-0328">Glycosyltransferase</keyword>
<proteinExistence type="inferred from homology"/>
<dbReference type="Proteomes" id="UP001150569">
    <property type="component" value="Unassembled WGS sequence"/>
</dbReference>
<gene>
    <name evidence="16" type="primary">ALG5_1</name>
    <name evidence="16" type="ORF">IWQ60_008742</name>
</gene>
<evidence type="ECO:0000256" key="4">
    <source>
        <dbReference type="ARBA" id="ARBA00012583"/>
    </source>
</evidence>
<dbReference type="PANTHER" id="PTHR10859">
    <property type="entry name" value="GLYCOSYL TRANSFERASE"/>
    <property type="match status" value="1"/>
</dbReference>
<dbReference type="SUPFAM" id="SSF53448">
    <property type="entry name" value="Nucleotide-diphospho-sugar transferases"/>
    <property type="match status" value="1"/>
</dbReference>
<reference evidence="16" key="1">
    <citation type="submission" date="2022-07" db="EMBL/GenBank/DDBJ databases">
        <title>Phylogenomic reconstructions and comparative analyses of Kickxellomycotina fungi.</title>
        <authorList>
            <person name="Reynolds N.K."/>
            <person name="Stajich J.E."/>
            <person name="Barry K."/>
            <person name="Grigoriev I.V."/>
            <person name="Crous P."/>
            <person name="Smith M.E."/>
        </authorList>
    </citation>
    <scope>NUCLEOTIDE SEQUENCE</scope>
    <source>
        <strain evidence="16">RSA 861</strain>
    </source>
</reference>
<dbReference type="EMBL" id="JANBPT010000674">
    <property type="protein sequence ID" value="KAJ1914627.1"/>
    <property type="molecule type" value="Genomic_DNA"/>
</dbReference>
<keyword evidence="9" id="KW-0735">Signal-anchor</keyword>
<dbReference type="PANTHER" id="PTHR10859:SF91">
    <property type="entry name" value="DOLICHYL-PHOSPHATE BETA-GLUCOSYLTRANSFERASE"/>
    <property type="match status" value="1"/>
</dbReference>
<feature type="compositionally biased region" description="Low complexity" evidence="13">
    <location>
        <begin position="126"/>
        <end position="137"/>
    </location>
</feature>
<comment type="similarity">
    <text evidence="3">Belongs to the glycosyltransferase 2 family.</text>
</comment>
<dbReference type="GO" id="GO:0004581">
    <property type="term" value="F:dolichyl-phosphate beta-glucosyltransferase activity"/>
    <property type="evidence" value="ECO:0007669"/>
    <property type="project" value="UniProtKB-EC"/>
</dbReference>
<dbReference type="AlphaFoldDB" id="A0A9W7ZXD7"/>
<evidence type="ECO:0000256" key="5">
    <source>
        <dbReference type="ARBA" id="ARBA00022676"/>
    </source>
</evidence>
<evidence type="ECO:0000256" key="2">
    <source>
        <dbReference type="ARBA" id="ARBA00004922"/>
    </source>
</evidence>
<dbReference type="CDD" id="cd04188">
    <property type="entry name" value="DPG_synthase"/>
    <property type="match status" value="1"/>
</dbReference>
<feature type="transmembrane region" description="Helical" evidence="14">
    <location>
        <begin position="20"/>
        <end position="40"/>
    </location>
</feature>
<evidence type="ECO:0000313" key="16">
    <source>
        <dbReference type="EMBL" id="KAJ1914627.1"/>
    </source>
</evidence>
<dbReference type="InterPro" id="IPR001173">
    <property type="entry name" value="Glyco_trans_2-like"/>
</dbReference>
<dbReference type="InterPro" id="IPR035518">
    <property type="entry name" value="DPG_synthase"/>
</dbReference>
<keyword evidence="7 14" id="KW-0812">Transmembrane</keyword>
<evidence type="ECO:0000256" key="8">
    <source>
        <dbReference type="ARBA" id="ARBA00022824"/>
    </source>
</evidence>
<evidence type="ECO:0000256" key="1">
    <source>
        <dbReference type="ARBA" id="ARBA00004389"/>
    </source>
</evidence>
<keyword evidence="10 14" id="KW-1133">Transmembrane helix</keyword>
<evidence type="ECO:0000256" key="6">
    <source>
        <dbReference type="ARBA" id="ARBA00022679"/>
    </source>
</evidence>
<feature type="domain" description="Glycosyltransferase 2-like" evidence="15">
    <location>
        <begin position="155"/>
        <end position="300"/>
    </location>
</feature>
<evidence type="ECO:0000259" key="15">
    <source>
        <dbReference type="Pfam" id="PF00535"/>
    </source>
</evidence>
<name>A0A9W7ZXD7_9FUNG</name>
<dbReference type="Gene3D" id="3.90.550.10">
    <property type="entry name" value="Spore Coat Polysaccharide Biosynthesis Protein SpsA, Chain A"/>
    <property type="match status" value="1"/>
</dbReference>
<accession>A0A9W7ZXD7</accession>
<keyword evidence="17" id="KW-1185">Reference proteome</keyword>
<dbReference type="OrthoDB" id="3784at2759"/>
<dbReference type="GO" id="GO:0006487">
    <property type="term" value="P:protein N-linked glycosylation"/>
    <property type="evidence" value="ECO:0007669"/>
    <property type="project" value="TreeGrafter"/>
</dbReference>
<evidence type="ECO:0000256" key="7">
    <source>
        <dbReference type="ARBA" id="ARBA00022692"/>
    </source>
</evidence>
<comment type="pathway">
    <text evidence="2">Protein modification; protein glycosylation.</text>
</comment>
<keyword evidence="6 16" id="KW-0808">Transferase</keyword>
<evidence type="ECO:0000256" key="11">
    <source>
        <dbReference type="ARBA" id="ARBA00023136"/>
    </source>
</evidence>
<evidence type="ECO:0000256" key="12">
    <source>
        <dbReference type="ARBA" id="ARBA00045097"/>
    </source>
</evidence>
<organism evidence="16 17">
    <name type="scientific">Tieghemiomyces parasiticus</name>
    <dbReference type="NCBI Taxonomy" id="78921"/>
    <lineage>
        <taxon>Eukaryota</taxon>
        <taxon>Fungi</taxon>
        <taxon>Fungi incertae sedis</taxon>
        <taxon>Zoopagomycota</taxon>
        <taxon>Kickxellomycotina</taxon>
        <taxon>Dimargaritomycetes</taxon>
        <taxon>Dimargaritales</taxon>
        <taxon>Dimargaritaceae</taxon>
        <taxon>Tieghemiomyces</taxon>
    </lineage>
</organism>
<feature type="region of interest" description="Disordered" evidence="13">
    <location>
        <begin position="112"/>
        <end position="143"/>
    </location>
</feature>
<dbReference type="GO" id="GO:0005789">
    <property type="term" value="C:endoplasmic reticulum membrane"/>
    <property type="evidence" value="ECO:0007669"/>
    <property type="project" value="UniProtKB-SubCell"/>
</dbReference>
<evidence type="ECO:0000256" key="13">
    <source>
        <dbReference type="SAM" id="MobiDB-lite"/>
    </source>
</evidence>
<protein>
    <recommendedName>
        <fullName evidence="4">dolichyl-phosphate beta-glucosyltransferase</fullName>
        <ecNumber evidence="4">2.4.1.117</ecNumber>
    </recommendedName>
</protein>
<keyword evidence="11 14" id="KW-0472">Membrane</keyword>